<feature type="compositionally biased region" description="Basic and acidic residues" evidence="1">
    <location>
        <begin position="235"/>
        <end position="247"/>
    </location>
</feature>
<organism evidence="2 3">
    <name type="scientific">Peronospora destructor</name>
    <dbReference type="NCBI Taxonomy" id="86335"/>
    <lineage>
        <taxon>Eukaryota</taxon>
        <taxon>Sar</taxon>
        <taxon>Stramenopiles</taxon>
        <taxon>Oomycota</taxon>
        <taxon>Peronosporomycetes</taxon>
        <taxon>Peronosporales</taxon>
        <taxon>Peronosporaceae</taxon>
        <taxon>Peronospora</taxon>
    </lineage>
</organism>
<reference evidence="2" key="1">
    <citation type="submission" date="2022-12" db="EMBL/GenBank/DDBJ databases">
        <authorList>
            <person name="Webb A."/>
        </authorList>
    </citation>
    <scope>NUCLEOTIDE SEQUENCE</scope>
    <source>
        <strain evidence="2">Pd1</strain>
    </source>
</reference>
<dbReference type="GO" id="GO:0005634">
    <property type="term" value="C:nucleus"/>
    <property type="evidence" value="ECO:0007669"/>
    <property type="project" value="InterPro"/>
</dbReference>
<proteinExistence type="predicted"/>
<sequence length="306" mass="34783">MTKLRITYRTSLDGELRAFMMQQLVKYLLYMRGQAPCLYDELLQFVKNGHRQKQQQGNQPIKRRFSVNRGIKKAVQFVEACEKLFRVQLNVIFSLQVKRGEVALIFGSSMISPREVFLVDFDNVDDSGVMTSSVTALHQLDEKETSFEDSQTLTLPSLPRSREKLMHLCAQKLVRALFTRSMEHFTALPATKLHIAVLVERQAMHIPGFLPKQQFKLRLPKSRSRTHYLTICSSDDSRKQSQEDDLQHPAAQQTTSDDTSIVIRDTGANSTNVQDDTISSDLGMVWYVLEKPIAGFSEAINTPGGQ</sequence>
<feature type="compositionally biased region" description="Polar residues" evidence="1">
    <location>
        <begin position="250"/>
        <end position="259"/>
    </location>
</feature>
<dbReference type="InterPro" id="IPR053729">
    <property type="entry name" value="MAD2L1BP_domain_sf"/>
</dbReference>
<dbReference type="PANTHER" id="PTHR15681">
    <property type="entry name" value="MAD2L1-BINDING PROTEIN"/>
    <property type="match status" value="1"/>
</dbReference>
<comment type="caution">
    <text evidence="2">The sequence shown here is derived from an EMBL/GenBank/DDBJ whole genome shotgun (WGS) entry which is preliminary data.</text>
</comment>
<feature type="region of interest" description="Disordered" evidence="1">
    <location>
        <begin position="234"/>
        <end position="274"/>
    </location>
</feature>
<dbReference type="InterPro" id="IPR009511">
    <property type="entry name" value="MAD1/Cdc20-bound-Mad2-bd"/>
</dbReference>
<dbReference type="EMBL" id="CANTFM010000885">
    <property type="protein sequence ID" value="CAI5731198.1"/>
    <property type="molecule type" value="Genomic_DNA"/>
</dbReference>
<name>A0AAV0U5B1_9STRA</name>
<dbReference type="GO" id="GO:0007096">
    <property type="term" value="P:regulation of exit from mitosis"/>
    <property type="evidence" value="ECO:0007669"/>
    <property type="project" value="InterPro"/>
</dbReference>
<dbReference type="AlphaFoldDB" id="A0AAV0U5B1"/>
<dbReference type="PANTHER" id="PTHR15681:SF1">
    <property type="entry name" value="MAD2L1-BINDING PROTEIN"/>
    <property type="match status" value="1"/>
</dbReference>
<accession>A0AAV0U5B1</accession>
<gene>
    <name evidence="2" type="ORF">PDE001_LOCUS4739</name>
</gene>
<protein>
    <recommendedName>
        <fullName evidence="4">HORMA domain-containing protein</fullName>
    </recommendedName>
</protein>
<evidence type="ECO:0000313" key="3">
    <source>
        <dbReference type="Proteomes" id="UP001162029"/>
    </source>
</evidence>
<evidence type="ECO:0008006" key="4">
    <source>
        <dbReference type="Google" id="ProtNLM"/>
    </source>
</evidence>
<keyword evidence="3" id="KW-1185">Reference proteome</keyword>
<evidence type="ECO:0000313" key="2">
    <source>
        <dbReference type="EMBL" id="CAI5731198.1"/>
    </source>
</evidence>
<dbReference type="Proteomes" id="UP001162029">
    <property type="component" value="Unassembled WGS sequence"/>
</dbReference>
<dbReference type="Gene3D" id="3.30.900.20">
    <property type="match status" value="1"/>
</dbReference>
<evidence type="ECO:0000256" key="1">
    <source>
        <dbReference type="SAM" id="MobiDB-lite"/>
    </source>
</evidence>